<proteinExistence type="predicted"/>
<gene>
    <name evidence="1" type="ORF">BaRGS_00007549</name>
</gene>
<evidence type="ECO:0000313" key="1">
    <source>
        <dbReference type="EMBL" id="KAK7501064.1"/>
    </source>
</evidence>
<organism evidence="1 2">
    <name type="scientific">Batillaria attramentaria</name>
    <dbReference type="NCBI Taxonomy" id="370345"/>
    <lineage>
        <taxon>Eukaryota</taxon>
        <taxon>Metazoa</taxon>
        <taxon>Spiralia</taxon>
        <taxon>Lophotrochozoa</taxon>
        <taxon>Mollusca</taxon>
        <taxon>Gastropoda</taxon>
        <taxon>Caenogastropoda</taxon>
        <taxon>Sorbeoconcha</taxon>
        <taxon>Cerithioidea</taxon>
        <taxon>Batillariidae</taxon>
        <taxon>Batillaria</taxon>
    </lineage>
</organism>
<dbReference type="AlphaFoldDB" id="A0ABD0LN63"/>
<reference evidence="1 2" key="1">
    <citation type="journal article" date="2023" name="Sci. Data">
        <title>Genome assembly of the Korean intertidal mud-creeper Batillaria attramentaria.</title>
        <authorList>
            <person name="Patra A.K."/>
            <person name="Ho P.T."/>
            <person name="Jun S."/>
            <person name="Lee S.J."/>
            <person name="Kim Y."/>
            <person name="Won Y.J."/>
        </authorList>
    </citation>
    <scope>NUCLEOTIDE SEQUENCE [LARGE SCALE GENOMIC DNA]</scope>
    <source>
        <strain evidence="1">Wonlab-2016</strain>
    </source>
</reference>
<keyword evidence="2" id="KW-1185">Reference proteome</keyword>
<dbReference type="Proteomes" id="UP001519460">
    <property type="component" value="Unassembled WGS sequence"/>
</dbReference>
<accession>A0ABD0LN63</accession>
<dbReference type="EMBL" id="JACVVK020000033">
    <property type="protein sequence ID" value="KAK7501064.1"/>
    <property type="molecule type" value="Genomic_DNA"/>
</dbReference>
<evidence type="ECO:0000313" key="2">
    <source>
        <dbReference type="Proteomes" id="UP001519460"/>
    </source>
</evidence>
<comment type="caution">
    <text evidence="1">The sequence shown here is derived from an EMBL/GenBank/DDBJ whole genome shotgun (WGS) entry which is preliminary data.</text>
</comment>
<sequence length="82" mass="9348">MEAVLEESCKSSAGMKVAADGTIRLPAGCELLTKLYANHGVRIRMVRRQKIPTVRQLIDQLSRKHDQMLADELEARFRPRSR</sequence>
<protein>
    <submittedName>
        <fullName evidence="1">Uncharacterized protein</fullName>
    </submittedName>
</protein>
<name>A0ABD0LN63_9CAEN</name>